<evidence type="ECO:0000313" key="9">
    <source>
        <dbReference type="Proteomes" id="UP000011688"/>
    </source>
</evidence>
<evidence type="ECO:0000256" key="3">
    <source>
        <dbReference type="ARBA" id="ARBA00023125"/>
    </source>
</evidence>
<dbReference type="Pfam" id="PF01385">
    <property type="entry name" value="OrfB_IS605"/>
    <property type="match status" value="1"/>
</dbReference>
<accession>L9XEJ0</accession>
<evidence type="ECO:0000313" key="8">
    <source>
        <dbReference type="EMBL" id="ELY60134.1"/>
    </source>
</evidence>
<dbReference type="Pfam" id="PF07282">
    <property type="entry name" value="Cas12f1-like_TNB"/>
    <property type="match status" value="1"/>
</dbReference>
<evidence type="ECO:0000256" key="5">
    <source>
        <dbReference type="SAM" id="MobiDB-lite"/>
    </source>
</evidence>
<evidence type="ECO:0000256" key="1">
    <source>
        <dbReference type="ARBA" id="ARBA00008761"/>
    </source>
</evidence>
<dbReference type="RefSeq" id="WP_005553543.1">
    <property type="nucleotide sequence ID" value="NZ_AOIB01000013.1"/>
</dbReference>
<keyword evidence="3" id="KW-0238">DNA-binding</keyword>
<proteinExistence type="inferred from homology"/>
<evidence type="ECO:0000256" key="2">
    <source>
        <dbReference type="ARBA" id="ARBA00022578"/>
    </source>
</evidence>
<dbReference type="InterPro" id="IPR010095">
    <property type="entry name" value="Cas12f1-like_TNB"/>
</dbReference>
<dbReference type="GO" id="GO:0003677">
    <property type="term" value="F:DNA binding"/>
    <property type="evidence" value="ECO:0007669"/>
    <property type="project" value="UniProtKB-KW"/>
</dbReference>
<evidence type="ECO:0000259" key="7">
    <source>
        <dbReference type="Pfam" id="PF07282"/>
    </source>
</evidence>
<comment type="caution">
    <text evidence="8">The sequence shown here is derived from an EMBL/GenBank/DDBJ whole genome shotgun (WGS) entry which is preliminary data.</text>
</comment>
<dbReference type="InterPro" id="IPR001959">
    <property type="entry name" value="Transposase"/>
</dbReference>
<feature type="region of interest" description="Disordered" evidence="5">
    <location>
        <begin position="414"/>
        <end position="434"/>
    </location>
</feature>
<comment type="similarity">
    <text evidence="1">In the C-terminal section; belongs to the transposase 35 family.</text>
</comment>
<gene>
    <name evidence="8" type="ORF">C491_02500</name>
</gene>
<keyword evidence="2" id="KW-0815">Transposition</keyword>
<sequence>MSDRPRRTNEYTATPTSERYKQCLFEWLVAHAPLWNQINYRRLDQYFDPDGNVWDAEYTDLYDKYAPVLGKATCQQVARKNADAWRSHFDLLETYHSDAPSITEKPSPTGFKGNRDDGYELYGLVRNDLYEFDWDEHQSTLEFGVGEVLEEKYDFDHNERITLEVRGNPQWDGDDAQLELVYDEAADTLRVKHPVRIRSDRLREQRLDAFTHTLDPENTMHAAAIDVGANNTLAIVTTTGETAVYHARPEFERFQALSELIAELQSQLPADQYTSPRIQRVYERRGERRDHSRDAGVKHAADWLLERNVCTVYVGDLTGVLETHWSAVVNEKTHAFWSHRQLVDRLELMLGDVRITVEQVSEAESSSACPECGSENVSREGDLFRCRDCALDAHSDVVGAWNLLQAREGPMARPAALSAGRGRDGSDNSSECDGTYWEWDGHDWRPAVFGKQSSPVDQPSVGKPASSQPG</sequence>
<evidence type="ECO:0000259" key="6">
    <source>
        <dbReference type="Pfam" id="PF01385"/>
    </source>
</evidence>
<protein>
    <submittedName>
        <fullName evidence="8">IS1341-type transposase</fullName>
    </submittedName>
</protein>
<dbReference type="Proteomes" id="UP000011688">
    <property type="component" value="Unassembled WGS sequence"/>
</dbReference>
<dbReference type="AlphaFoldDB" id="L9XEJ0"/>
<reference evidence="8 9" key="1">
    <citation type="journal article" date="2014" name="PLoS Genet.">
        <title>Phylogenetically driven sequencing of extremely halophilic archaea reveals strategies for static and dynamic osmo-response.</title>
        <authorList>
            <person name="Becker E.A."/>
            <person name="Seitzer P.M."/>
            <person name="Tritt A."/>
            <person name="Larsen D."/>
            <person name="Krusor M."/>
            <person name="Yao A.I."/>
            <person name="Wu D."/>
            <person name="Madern D."/>
            <person name="Eisen J.A."/>
            <person name="Darling A.E."/>
            <person name="Facciotti M.T."/>
        </authorList>
    </citation>
    <scope>NUCLEOTIDE SEQUENCE [LARGE SCALE GENOMIC DNA]</scope>
    <source>
        <strain evidence="8 9">DSM 10524</strain>
    </source>
</reference>
<dbReference type="GO" id="GO:0006310">
    <property type="term" value="P:DNA recombination"/>
    <property type="evidence" value="ECO:0007669"/>
    <property type="project" value="UniProtKB-KW"/>
</dbReference>
<feature type="domain" description="Probable transposase IS891/IS1136/IS1341" evidence="6">
    <location>
        <begin position="214"/>
        <end position="319"/>
    </location>
</feature>
<dbReference type="OrthoDB" id="295419at2157"/>
<evidence type="ECO:0000256" key="4">
    <source>
        <dbReference type="ARBA" id="ARBA00023172"/>
    </source>
</evidence>
<dbReference type="STRING" id="1227497.C491_02500"/>
<dbReference type="PATRIC" id="fig|1227497.3.peg.516"/>
<feature type="region of interest" description="Disordered" evidence="5">
    <location>
        <begin position="447"/>
        <end position="470"/>
    </location>
</feature>
<dbReference type="eggNOG" id="arCOG00679">
    <property type="taxonomic scope" value="Archaea"/>
</dbReference>
<name>L9XEJ0_9EURY</name>
<organism evidence="8 9">
    <name type="scientific">Natronococcus amylolyticus DSM 10524</name>
    <dbReference type="NCBI Taxonomy" id="1227497"/>
    <lineage>
        <taxon>Archaea</taxon>
        <taxon>Methanobacteriati</taxon>
        <taxon>Methanobacteriota</taxon>
        <taxon>Stenosarchaea group</taxon>
        <taxon>Halobacteria</taxon>
        <taxon>Halobacteriales</taxon>
        <taxon>Natrialbaceae</taxon>
        <taxon>Natronococcus</taxon>
    </lineage>
</organism>
<dbReference type="EMBL" id="AOIB01000013">
    <property type="protein sequence ID" value="ELY60134.1"/>
    <property type="molecule type" value="Genomic_DNA"/>
</dbReference>
<feature type="domain" description="Cas12f1-like TNB" evidence="7">
    <location>
        <begin position="339"/>
        <end position="403"/>
    </location>
</feature>
<keyword evidence="9" id="KW-1185">Reference proteome</keyword>
<keyword evidence="4" id="KW-0233">DNA recombination</keyword>
<dbReference type="GO" id="GO:0032196">
    <property type="term" value="P:transposition"/>
    <property type="evidence" value="ECO:0007669"/>
    <property type="project" value="UniProtKB-KW"/>
</dbReference>